<sequence length="933" mass="102835">MPANDKPLKNCLNIRLAESAVFLRTNDTSGRNRYNDSRPTMLRGLLTLELVKPTRISSIQLELQAKSATAWPEGVGAHRTDVTEVHKVFSSTQALFRAGPSRRTASIGPGIIPSEDIDFEEDEDASTSTLRHRSQGLDSPAGVATPSSRASTRSARRVSADNWYRLGGTLSLRSVDAQSSVIESVPPTPPYSPSVSTTASSSAIQTPPYTPQSPVPPAHSPSITSASSIHGLGFPPSAFGLNRVNEDSIYEETRIGWKDESHEQRREQRRSGPFSRRSRSIASSRSVRSHSRRPSVDDVPEQLETEAGSSSGYESQFVSSPTSEEYNSLSNASTSTHDPPRSPSITRGRKKRFSISSVSSLLKGVVRVRSRSSRPEPEPAEDEKKEKKKKRRSSSIFSWKSRGNEGDDGSSILRGRSLGKGRENSTSPLDGRDSTHGFAASANRSQSILGVSLSRRSNQSDVVSVDSRERANSPTPAPSVLSSTKDGRTSRTSFRFSGILDHGHDDKRNEGDGWKEFKKGIYTYPICFQIPGHAPPSLEATFGSVTWRIKASVHRPGAFSSKMTTQRDVLVLSCPSEEDTEDTENIIVERHWDGQLQYLISISGRSFYVGGTIPVSFTMLPLAKVRIHRISVILEEKVEYHNNFKSVGRTDPVSSTQLLSLREEGRGRDIRHILPLESDDTNALLNSPIYPVLDLPSETHARDQALTEMASTLMGPGPWTFHQDLQLPASCKVLRPTNKNRRSNISITHLLKCVMRVERGDDEAVDEKTGKRKLFDIVVQTPVMILACRCNPEWTALPHYSEHLEDPTSIAPQCPCVTRQLTLERERETDSFLRLTEPAPVYPLPSGGWPEGLERLSSDSSRASNAETSPLHQNMTSLRNRDNLILRNSQFERLVSGQESELGEAPPAYVKEVPSALKIGGAYQTTTLISAVQ</sequence>
<feature type="domain" description="Arrestin C-terminal-like" evidence="2">
    <location>
        <begin position="592"/>
        <end position="790"/>
    </location>
</feature>
<feature type="region of interest" description="Disordered" evidence="1">
    <location>
        <begin position="183"/>
        <end position="229"/>
    </location>
</feature>
<feature type="compositionally biased region" description="Low complexity" evidence="1">
    <location>
        <begin position="193"/>
        <end position="207"/>
    </location>
</feature>
<dbReference type="Pfam" id="PF00339">
    <property type="entry name" value="Arrestin_N"/>
    <property type="match status" value="1"/>
</dbReference>
<proteinExistence type="predicted"/>
<feature type="compositionally biased region" description="Low complexity" evidence="1">
    <location>
        <begin position="354"/>
        <end position="365"/>
    </location>
</feature>
<name>A0ABR1K6Y1_9AGAR</name>
<dbReference type="Proteomes" id="UP001498398">
    <property type="component" value="Unassembled WGS sequence"/>
</dbReference>
<accession>A0ABR1K6Y1</accession>
<feature type="compositionally biased region" description="Low complexity" evidence="1">
    <location>
        <begin position="271"/>
        <end position="286"/>
    </location>
</feature>
<evidence type="ECO:0000256" key="1">
    <source>
        <dbReference type="SAM" id="MobiDB-lite"/>
    </source>
</evidence>
<feature type="compositionally biased region" description="Polar residues" evidence="1">
    <location>
        <begin position="307"/>
        <end position="337"/>
    </location>
</feature>
<dbReference type="InterPro" id="IPR014756">
    <property type="entry name" value="Ig_E-set"/>
</dbReference>
<dbReference type="InterPro" id="IPR014752">
    <property type="entry name" value="Arrestin-like_C"/>
</dbReference>
<dbReference type="Pfam" id="PF02752">
    <property type="entry name" value="Arrestin_C"/>
    <property type="match status" value="1"/>
</dbReference>
<dbReference type="PANTHER" id="PTHR11188">
    <property type="entry name" value="ARRESTIN DOMAIN CONTAINING PROTEIN"/>
    <property type="match status" value="1"/>
</dbReference>
<dbReference type="PANTHER" id="PTHR11188:SF17">
    <property type="entry name" value="FI21816P1"/>
    <property type="match status" value="1"/>
</dbReference>
<feature type="compositionally biased region" description="Basic and acidic residues" evidence="1">
    <location>
        <begin position="373"/>
        <end position="385"/>
    </location>
</feature>
<comment type="caution">
    <text evidence="3">The sequence shown here is derived from an EMBL/GenBank/DDBJ whole genome shotgun (WGS) entry which is preliminary data.</text>
</comment>
<dbReference type="InterPro" id="IPR050357">
    <property type="entry name" value="Arrestin_domain-protein"/>
</dbReference>
<organism evidence="3 4">
    <name type="scientific">Marasmiellus scandens</name>
    <dbReference type="NCBI Taxonomy" id="2682957"/>
    <lineage>
        <taxon>Eukaryota</taxon>
        <taxon>Fungi</taxon>
        <taxon>Dikarya</taxon>
        <taxon>Basidiomycota</taxon>
        <taxon>Agaricomycotina</taxon>
        <taxon>Agaricomycetes</taxon>
        <taxon>Agaricomycetidae</taxon>
        <taxon>Agaricales</taxon>
        <taxon>Marasmiineae</taxon>
        <taxon>Omphalotaceae</taxon>
        <taxon>Marasmiellus</taxon>
    </lineage>
</organism>
<keyword evidence="4" id="KW-1185">Reference proteome</keyword>
<protein>
    <recommendedName>
        <fullName evidence="2">Arrestin C-terminal-like domain-containing protein</fullName>
    </recommendedName>
</protein>
<gene>
    <name evidence="3" type="ORF">VKT23_000565</name>
</gene>
<evidence type="ECO:0000313" key="3">
    <source>
        <dbReference type="EMBL" id="KAK7472450.1"/>
    </source>
</evidence>
<feature type="compositionally biased region" description="Basic and acidic residues" evidence="1">
    <location>
        <begin position="501"/>
        <end position="512"/>
    </location>
</feature>
<dbReference type="EMBL" id="JBANRG010000001">
    <property type="protein sequence ID" value="KAK7472450.1"/>
    <property type="molecule type" value="Genomic_DNA"/>
</dbReference>
<feature type="compositionally biased region" description="Acidic residues" evidence="1">
    <location>
        <begin position="115"/>
        <end position="125"/>
    </location>
</feature>
<feature type="region of interest" description="Disordered" evidence="1">
    <location>
        <begin position="844"/>
        <end position="870"/>
    </location>
</feature>
<evidence type="ECO:0000313" key="4">
    <source>
        <dbReference type="Proteomes" id="UP001498398"/>
    </source>
</evidence>
<dbReference type="SMART" id="SM01017">
    <property type="entry name" value="Arrestin_C"/>
    <property type="match status" value="1"/>
</dbReference>
<reference evidence="3 4" key="1">
    <citation type="submission" date="2024-01" db="EMBL/GenBank/DDBJ databases">
        <title>A draft genome for the cacao thread blight pathogen Marasmiellus scandens.</title>
        <authorList>
            <person name="Baruah I.K."/>
            <person name="Leung J."/>
            <person name="Bukari Y."/>
            <person name="Amoako-Attah I."/>
            <person name="Meinhardt L.W."/>
            <person name="Bailey B.A."/>
            <person name="Cohen S.P."/>
        </authorList>
    </citation>
    <scope>NUCLEOTIDE SEQUENCE [LARGE SCALE GENOMIC DNA]</scope>
    <source>
        <strain evidence="3 4">GH-19</strain>
    </source>
</reference>
<dbReference type="SUPFAM" id="SSF81296">
    <property type="entry name" value="E set domains"/>
    <property type="match status" value="1"/>
</dbReference>
<feature type="compositionally biased region" description="Polar residues" evidence="1">
    <location>
        <begin position="858"/>
        <end position="870"/>
    </location>
</feature>
<feature type="compositionally biased region" description="Polar residues" evidence="1">
    <location>
        <begin position="480"/>
        <end position="495"/>
    </location>
</feature>
<dbReference type="InterPro" id="IPR011022">
    <property type="entry name" value="Arrestin_C-like"/>
</dbReference>
<dbReference type="Gene3D" id="2.60.40.640">
    <property type="match status" value="1"/>
</dbReference>
<feature type="region of interest" description="Disordered" evidence="1">
    <location>
        <begin position="103"/>
        <end position="157"/>
    </location>
</feature>
<feature type="compositionally biased region" description="Basic and acidic residues" evidence="1">
    <location>
        <begin position="259"/>
        <end position="270"/>
    </location>
</feature>
<feature type="compositionally biased region" description="Polar residues" evidence="1">
    <location>
        <begin position="442"/>
        <end position="462"/>
    </location>
</feature>
<evidence type="ECO:0000259" key="2">
    <source>
        <dbReference type="SMART" id="SM01017"/>
    </source>
</evidence>
<dbReference type="InterPro" id="IPR011021">
    <property type="entry name" value="Arrestin-like_N"/>
</dbReference>
<feature type="compositionally biased region" description="Pro residues" evidence="1">
    <location>
        <begin position="208"/>
        <end position="219"/>
    </location>
</feature>
<feature type="region of interest" description="Disordered" evidence="1">
    <location>
        <begin position="259"/>
        <end position="512"/>
    </location>
</feature>
<feature type="compositionally biased region" description="Low complexity" evidence="1">
    <location>
        <begin position="143"/>
        <end position="153"/>
    </location>
</feature>